<protein>
    <submittedName>
        <fullName evidence="1">Uncharacterized protein</fullName>
    </submittedName>
</protein>
<name>A0A174MUS5_9BACE</name>
<sequence>MKRKYIEYKIAEYPQMTDKGLAWIVLYRIEYID</sequence>
<proteinExistence type="predicted"/>
<evidence type="ECO:0000313" key="1">
    <source>
        <dbReference type="EMBL" id="CUP37930.1"/>
    </source>
</evidence>
<organism evidence="1 2">
    <name type="scientific">Bacteroides caccae</name>
    <dbReference type="NCBI Taxonomy" id="47678"/>
    <lineage>
        <taxon>Bacteria</taxon>
        <taxon>Pseudomonadati</taxon>
        <taxon>Bacteroidota</taxon>
        <taxon>Bacteroidia</taxon>
        <taxon>Bacteroidales</taxon>
        <taxon>Bacteroidaceae</taxon>
        <taxon>Bacteroides</taxon>
    </lineage>
</organism>
<accession>A0A174MUS5</accession>
<evidence type="ECO:0000313" key="2">
    <source>
        <dbReference type="Proteomes" id="UP000095725"/>
    </source>
</evidence>
<dbReference type="AlphaFoldDB" id="A0A174MUS5"/>
<dbReference type="EMBL" id="CZBL01000001">
    <property type="protein sequence ID" value="CUP37930.1"/>
    <property type="molecule type" value="Genomic_DNA"/>
</dbReference>
<gene>
    <name evidence="1" type="ORF">ERS852558_00066</name>
</gene>
<reference evidence="1 2" key="1">
    <citation type="submission" date="2015-09" db="EMBL/GenBank/DDBJ databases">
        <authorList>
            <consortium name="Pathogen Informatics"/>
        </authorList>
    </citation>
    <scope>NUCLEOTIDE SEQUENCE [LARGE SCALE GENOMIC DNA]</scope>
    <source>
        <strain evidence="1 2">2789STDY5834946</strain>
    </source>
</reference>
<dbReference type="Proteomes" id="UP000095725">
    <property type="component" value="Unassembled WGS sequence"/>
</dbReference>